<keyword evidence="7 11" id="KW-0808">Transferase</keyword>
<comment type="catalytic activity">
    <reaction evidence="10 11">
        <text>D-sedoheptulose 7-phosphate + D-glyceraldehyde 3-phosphate = D-erythrose 4-phosphate + beta-D-fructose 6-phosphate</text>
        <dbReference type="Rhea" id="RHEA:17053"/>
        <dbReference type="ChEBI" id="CHEBI:16897"/>
        <dbReference type="ChEBI" id="CHEBI:57483"/>
        <dbReference type="ChEBI" id="CHEBI:57634"/>
        <dbReference type="ChEBI" id="CHEBI:59776"/>
        <dbReference type="EC" id="2.2.1.2"/>
    </reaction>
</comment>
<dbReference type="NCBIfam" id="TIGR00876">
    <property type="entry name" value="tal_mycobact"/>
    <property type="match status" value="1"/>
</dbReference>
<dbReference type="InterPro" id="IPR013785">
    <property type="entry name" value="Aldolase_TIM"/>
</dbReference>
<comment type="subcellular location">
    <subcellularLocation>
        <location evidence="2 11">Cytoplasm</location>
    </subcellularLocation>
</comment>
<evidence type="ECO:0000256" key="11">
    <source>
        <dbReference type="HAMAP-Rule" id="MF_00493"/>
    </source>
</evidence>
<protein>
    <recommendedName>
        <fullName evidence="5 11">Transaldolase</fullName>
        <ecNumber evidence="5 11">2.2.1.2</ecNumber>
    </recommendedName>
</protein>
<dbReference type="InterPro" id="IPR018225">
    <property type="entry name" value="Transaldolase_AS"/>
</dbReference>
<gene>
    <name evidence="11 12" type="primary">tal</name>
    <name evidence="12" type="ORF">NCCP602_05430</name>
</gene>
<dbReference type="PANTHER" id="PTHR10683">
    <property type="entry name" value="TRANSALDOLASE"/>
    <property type="match status" value="1"/>
</dbReference>
<dbReference type="InterPro" id="IPR001585">
    <property type="entry name" value="TAL/FSA"/>
</dbReference>
<dbReference type="InterPro" id="IPR004732">
    <property type="entry name" value="Transaldolase_2"/>
</dbReference>
<keyword evidence="6 11" id="KW-0963">Cytoplasm</keyword>
<keyword evidence="13" id="KW-1185">Reference proteome</keyword>
<dbReference type="SUPFAM" id="SSF51569">
    <property type="entry name" value="Aldolase"/>
    <property type="match status" value="1"/>
</dbReference>
<keyword evidence="8 11" id="KW-0570">Pentose shunt</keyword>
<proteinExistence type="inferred from homology"/>
<sequence length="369" mass="39282">MTAQSSLARLSEAGVSVWLDDLSRTRLETGDLENLVTTMNVVGVTTNPTIFATAIAGSDSYAGSLEELAAAGASVDEAIESLTTADVAAAARLLRPVYDATDGDDGRVSIEVAPPLARDTAGTTASAKALWERVGEPNAMIKIPATEEGLAAIADTIGAGISVNVTLVFSLTRYRHVVEAYLQGLEKARAAGHDLSTIRSVASIFVSRVDAEIDARLAELDDPAAAELAGRAGIANCVLAHEIHSQLFTSERFRVLELAGAQPQRLLWASTGVKNPEYPDTMYVTGLVADDTVNTMPEATMRAFADHGEVGAPISTEDYRAADEVFDQLARLGIDYAEVMTLLETQGLEKFDVSWAELQDTIRRALERA</sequence>
<dbReference type="RefSeq" id="WP_339391562.1">
    <property type="nucleotide sequence ID" value="NZ_BAAAAF010000002.1"/>
</dbReference>
<comment type="caution">
    <text evidence="12">The sequence shown here is derived from an EMBL/GenBank/DDBJ whole genome shotgun (WGS) entry which is preliminary data.</text>
</comment>
<dbReference type="NCBIfam" id="NF002881">
    <property type="entry name" value="PRK03343.1"/>
    <property type="match status" value="1"/>
</dbReference>
<accession>A0ABN0SJK7</accession>
<feature type="active site" description="Schiff-base intermediate with substrate" evidence="11">
    <location>
        <position position="142"/>
    </location>
</feature>
<reference evidence="12 13" key="1">
    <citation type="submission" date="2024-01" db="EMBL/GenBank/DDBJ databases">
        <title>Characterization of antibiotic resistant novel bacterial strains and their environmental applications.</title>
        <authorList>
            <person name="Manzoor S."/>
            <person name="Abbas S."/>
            <person name="Arshad M."/>
            <person name="Ahmed I."/>
        </authorList>
    </citation>
    <scope>NUCLEOTIDE SEQUENCE [LARGE SCALE GENOMIC DNA]</scope>
    <source>
        <strain evidence="12 13">NCCP-602</strain>
    </source>
</reference>
<dbReference type="HAMAP" id="MF_00493">
    <property type="entry name" value="Transaldolase_2"/>
    <property type="match status" value="1"/>
</dbReference>
<evidence type="ECO:0000256" key="6">
    <source>
        <dbReference type="ARBA" id="ARBA00022490"/>
    </source>
</evidence>
<evidence type="ECO:0000256" key="4">
    <source>
        <dbReference type="ARBA" id="ARBA00008426"/>
    </source>
</evidence>
<comment type="function">
    <text evidence="1 11">Transaldolase is important for the balance of metabolites in the pentose-phosphate pathway.</text>
</comment>
<dbReference type="Gene3D" id="3.20.20.70">
    <property type="entry name" value="Aldolase class I"/>
    <property type="match status" value="1"/>
</dbReference>
<evidence type="ECO:0000256" key="5">
    <source>
        <dbReference type="ARBA" id="ARBA00013151"/>
    </source>
</evidence>
<evidence type="ECO:0000256" key="1">
    <source>
        <dbReference type="ARBA" id="ARBA00003518"/>
    </source>
</evidence>
<organism evidence="12 13">
    <name type="scientific">Brevibacterium metallidurans</name>
    <dbReference type="NCBI Taxonomy" id="1482676"/>
    <lineage>
        <taxon>Bacteria</taxon>
        <taxon>Bacillati</taxon>
        <taxon>Actinomycetota</taxon>
        <taxon>Actinomycetes</taxon>
        <taxon>Micrococcales</taxon>
        <taxon>Brevibacteriaceae</taxon>
        <taxon>Brevibacterium</taxon>
    </lineage>
</organism>
<evidence type="ECO:0000256" key="7">
    <source>
        <dbReference type="ARBA" id="ARBA00022679"/>
    </source>
</evidence>
<dbReference type="Pfam" id="PF00923">
    <property type="entry name" value="TAL_FSA"/>
    <property type="match status" value="1"/>
</dbReference>
<dbReference type="EMBL" id="BAAAAF010000002">
    <property type="protein sequence ID" value="GAA0034582.1"/>
    <property type="molecule type" value="Genomic_DNA"/>
</dbReference>
<evidence type="ECO:0000313" key="13">
    <source>
        <dbReference type="Proteomes" id="UP001498238"/>
    </source>
</evidence>
<evidence type="ECO:0000256" key="3">
    <source>
        <dbReference type="ARBA" id="ARBA00004857"/>
    </source>
</evidence>
<dbReference type="PANTHER" id="PTHR10683:SF31">
    <property type="entry name" value="TRANSALDOLASE"/>
    <property type="match status" value="1"/>
</dbReference>
<evidence type="ECO:0000256" key="2">
    <source>
        <dbReference type="ARBA" id="ARBA00004496"/>
    </source>
</evidence>
<dbReference type="PIRSF" id="PIRSF036915">
    <property type="entry name" value="Trnald_Bac_Plnt"/>
    <property type="match status" value="1"/>
</dbReference>
<comment type="similarity">
    <text evidence="4 11">Belongs to the transaldolase family. Type 2 subfamily.</text>
</comment>
<dbReference type="Proteomes" id="UP001498238">
    <property type="component" value="Unassembled WGS sequence"/>
</dbReference>
<dbReference type="EC" id="2.2.1.2" evidence="5 11"/>
<evidence type="ECO:0000313" key="12">
    <source>
        <dbReference type="EMBL" id="GAA0034582.1"/>
    </source>
</evidence>
<name>A0ABN0SJK7_9MICO</name>
<comment type="pathway">
    <text evidence="3 11">Carbohydrate degradation; pentose phosphate pathway; D-glyceraldehyde 3-phosphate and beta-D-fructose 6-phosphate from D-ribose 5-phosphate and D-xylulose 5-phosphate (non-oxidative stage): step 2/3.</text>
</comment>
<evidence type="ECO:0000256" key="9">
    <source>
        <dbReference type="ARBA" id="ARBA00023270"/>
    </source>
</evidence>
<evidence type="ECO:0000256" key="8">
    <source>
        <dbReference type="ARBA" id="ARBA00023126"/>
    </source>
</evidence>
<dbReference type="PROSITE" id="PS01054">
    <property type="entry name" value="TRANSALDOLASE_1"/>
    <property type="match status" value="1"/>
</dbReference>
<dbReference type="CDD" id="cd00955">
    <property type="entry name" value="Transaldolase_like"/>
    <property type="match status" value="1"/>
</dbReference>
<keyword evidence="9 11" id="KW-0704">Schiff base</keyword>
<evidence type="ECO:0000256" key="10">
    <source>
        <dbReference type="ARBA" id="ARBA00048810"/>
    </source>
</evidence>